<dbReference type="EMBL" id="BMVG01000006">
    <property type="protein sequence ID" value="GHE03683.1"/>
    <property type="molecule type" value="Genomic_DNA"/>
</dbReference>
<feature type="region of interest" description="Disordered" evidence="1">
    <location>
        <begin position="38"/>
        <end position="104"/>
    </location>
</feature>
<organism evidence="2 3">
    <name type="scientific">Streptomyces alanosinicus</name>
    <dbReference type="NCBI Taxonomy" id="68171"/>
    <lineage>
        <taxon>Bacteria</taxon>
        <taxon>Bacillati</taxon>
        <taxon>Actinomycetota</taxon>
        <taxon>Actinomycetes</taxon>
        <taxon>Kitasatosporales</taxon>
        <taxon>Streptomycetaceae</taxon>
        <taxon>Streptomyces</taxon>
    </lineage>
</organism>
<comment type="caution">
    <text evidence="2">The sequence shown here is derived from an EMBL/GenBank/DDBJ whole genome shotgun (WGS) entry which is preliminary data.</text>
</comment>
<dbReference type="RefSeq" id="WP_229881583.1">
    <property type="nucleotide sequence ID" value="NZ_BMVG01000006.1"/>
</dbReference>
<reference evidence="2" key="1">
    <citation type="journal article" date="2014" name="Int. J. Syst. Evol. Microbiol.">
        <title>Complete genome sequence of Corynebacterium casei LMG S-19264T (=DSM 44701T), isolated from a smear-ripened cheese.</title>
        <authorList>
            <consortium name="US DOE Joint Genome Institute (JGI-PGF)"/>
            <person name="Walter F."/>
            <person name="Albersmeier A."/>
            <person name="Kalinowski J."/>
            <person name="Ruckert C."/>
        </authorList>
    </citation>
    <scope>NUCLEOTIDE SEQUENCE</scope>
    <source>
        <strain evidence="2">JCM 4714</strain>
    </source>
</reference>
<evidence type="ECO:0000256" key="1">
    <source>
        <dbReference type="SAM" id="MobiDB-lite"/>
    </source>
</evidence>
<gene>
    <name evidence="2" type="ORF">GCM10010339_31990</name>
</gene>
<feature type="compositionally biased region" description="Low complexity" evidence="1">
    <location>
        <begin position="81"/>
        <end position="100"/>
    </location>
</feature>
<evidence type="ECO:0000313" key="2">
    <source>
        <dbReference type="EMBL" id="GHE03683.1"/>
    </source>
</evidence>
<protein>
    <submittedName>
        <fullName evidence="2">Uncharacterized protein</fullName>
    </submittedName>
</protein>
<sequence>MRGRDPRTLWLLGLLGVVAAAVALPLAMASAGQVSEAARHAMAGEPRDAVRTPGHGGGSGHGGDSGHDHAAGSRKGGAKAGAGTREGAAGAEDAAGSADAKIPSPSEATRLLGLGLDTATRCGPQLTSPDGLEAQTCVLTQGADTWARTYYRNTTGRSLDSVLSLLGPDGRSVQMHCVTGTDDEPATCETPRQHIKGGPDAYSAVNEFASRGTDGMLLLRSGSDAAHGDGNTGAKGRS</sequence>
<accession>A0A918YHY7</accession>
<reference evidence="2" key="2">
    <citation type="submission" date="2020-09" db="EMBL/GenBank/DDBJ databases">
        <authorList>
            <person name="Sun Q."/>
            <person name="Ohkuma M."/>
        </authorList>
    </citation>
    <scope>NUCLEOTIDE SEQUENCE</scope>
    <source>
        <strain evidence="2">JCM 4714</strain>
    </source>
</reference>
<evidence type="ECO:0000313" key="3">
    <source>
        <dbReference type="Proteomes" id="UP000655443"/>
    </source>
</evidence>
<dbReference type="AlphaFoldDB" id="A0A918YHY7"/>
<dbReference type="Proteomes" id="UP000655443">
    <property type="component" value="Unassembled WGS sequence"/>
</dbReference>
<proteinExistence type="predicted"/>
<feature type="compositionally biased region" description="Gly residues" evidence="1">
    <location>
        <begin position="54"/>
        <end position="63"/>
    </location>
</feature>
<keyword evidence="3" id="KW-1185">Reference proteome</keyword>
<name>A0A918YHY7_9ACTN</name>